<dbReference type="Gene3D" id="3.40.630.10">
    <property type="entry name" value="Zn peptidases"/>
    <property type="match status" value="1"/>
</dbReference>
<dbReference type="SUPFAM" id="SSF53187">
    <property type="entry name" value="Zn-dependent exopeptidases"/>
    <property type="match status" value="1"/>
</dbReference>
<keyword evidence="2" id="KW-0479">Metal-binding</keyword>
<sequence length="391" mass="41744">MTFHFDPAEIATLTDWRHKLHQFPEVSGEEIETAKEVVSFLADTNPDTVVTGLGGHGVALVYEGAEPGPSVMLRCELDALQIHEISDLPYRSKIDNKAHMCGHDGHMTMMAAVARHIGKNRPAKGRAILLFQPAEETAHGAEAVLADLQFAAITPDLSFAIHNMPGLPLASVAVAAGQITCASMGLKLELTGKTAHASMPETGISPAKAVARIIDELERFQTGEVVAQGFQRVTLTNVQMGKPVFGVTPGSAEIRMTLRRPESDAMPALVEDVVAMVAAIASEEGLGLSHTTHNFFRACINDPEAASAFETAAADMELDRSHDYVPIRGAEDFGLFGSCSKSALLFIGSGMDKPMVHNPDYDFPDALIPVGAGLFLRVLDQTLGLAQPSGR</sequence>
<dbReference type="EMBL" id="BMZQ01000004">
    <property type="protein sequence ID" value="GHD21723.1"/>
    <property type="molecule type" value="Genomic_DNA"/>
</dbReference>
<dbReference type="Pfam" id="PF01546">
    <property type="entry name" value="Peptidase_M20"/>
    <property type="match status" value="1"/>
</dbReference>
<dbReference type="Pfam" id="PF07687">
    <property type="entry name" value="M20_dimer"/>
    <property type="match status" value="1"/>
</dbReference>
<keyword evidence="5" id="KW-1185">Reference proteome</keyword>
<dbReference type="Proteomes" id="UP000630142">
    <property type="component" value="Unassembled WGS sequence"/>
</dbReference>
<proteinExistence type="predicted"/>
<dbReference type="Gene3D" id="3.30.70.360">
    <property type="match status" value="1"/>
</dbReference>
<dbReference type="GO" id="GO:0016787">
    <property type="term" value="F:hydrolase activity"/>
    <property type="evidence" value="ECO:0007669"/>
    <property type="project" value="UniProtKB-KW"/>
</dbReference>
<dbReference type="InterPro" id="IPR002933">
    <property type="entry name" value="Peptidase_M20"/>
</dbReference>
<dbReference type="SUPFAM" id="SSF55031">
    <property type="entry name" value="Bacterial exopeptidase dimerisation domain"/>
    <property type="match status" value="1"/>
</dbReference>
<dbReference type="InterPro" id="IPR011650">
    <property type="entry name" value="Peptidase_M20_dimer"/>
</dbReference>
<keyword evidence="2" id="KW-0464">Manganese</keyword>
<dbReference type="InterPro" id="IPR036264">
    <property type="entry name" value="Bact_exopeptidase_dim_dom"/>
</dbReference>
<feature type="binding site" evidence="2">
    <location>
        <position position="357"/>
    </location>
    <ligand>
        <name>Mn(2+)</name>
        <dbReference type="ChEBI" id="CHEBI:29035"/>
        <label>2</label>
    </ligand>
</feature>
<reference evidence="4" key="1">
    <citation type="journal article" date="2014" name="Int. J. Syst. Evol. Microbiol.">
        <title>Complete genome sequence of Corynebacterium casei LMG S-19264T (=DSM 44701T), isolated from a smear-ripened cheese.</title>
        <authorList>
            <consortium name="US DOE Joint Genome Institute (JGI-PGF)"/>
            <person name="Walter F."/>
            <person name="Albersmeier A."/>
            <person name="Kalinowski J."/>
            <person name="Ruckert C."/>
        </authorList>
    </citation>
    <scope>NUCLEOTIDE SEQUENCE</scope>
    <source>
        <strain evidence="4">KCTC 42249</strain>
    </source>
</reference>
<dbReference type="NCBIfam" id="TIGR01891">
    <property type="entry name" value="amidohydrolases"/>
    <property type="match status" value="1"/>
</dbReference>
<dbReference type="AlphaFoldDB" id="A0A8J3DX70"/>
<dbReference type="InterPro" id="IPR017439">
    <property type="entry name" value="Amidohydrolase"/>
</dbReference>
<name>A0A8J3DX70_9HYPH</name>
<accession>A0A8J3DX70</accession>
<gene>
    <name evidence="4" type="ORF">GCM10016234_35320</name>
</gene>
<evidence type="ECO:0000313" key="4">
    <source>
        <dbReference type="EMBL" id="GHD21723.1"/>
    </source>
</evidence>
<organism evidence="4 5">
    <name type="scientific">Tianweitania populi</name>
    <dbReference type="NCBI Taxonomy" id="1607949"/>
    <lineage>
        <taxon>Bacteria</taxon>
        <taxon>Pseudomonadati</taxon>
        <taxon>Pseudomonadota</taxon>
        <taxon>Alphaproteobacteria</taxon>
        <taxon>Hyphomicrobiales</taxon>
        <taxon>Phyllobacteriaceae</taxon>
        <taxon>Tianweitania</taxon>
    </lineage>
</organism>
<protein>
    <submittedName>
        <fullName evidence="4">Amidohydrolase</fullName>
    </submittedName>
</protein>
<keyword evidence="1" id="KW-0378">Hydrolase</keyword>
<feature type="binding site" evidence="2">
    <location>
        <position position="136"/>
    </location>
    <ligand>
        <name>Mn(2+)</name>
        <dbReference type="ChEBI" id="CHEBI:29035"/>
        <label>2</label>
    </ligand>
</feature>
<evidence type="ECO:0000259" key="3">
    <source>
        <dbReference type="Pfam" id="PF07687"/>
    </source>
</evidence>
<evidence type="ECO:0000256" key="2">
    <source>
        <dbReference type="PIRSR" id="PIRSR005962-1"/>
    </source>
</evidence>
<feature type="binding site" evidence="2">
    <location>
        <position position="101"/>
    </location>
    <ligand>
        <name>Mn(2+)</name>
        <dbReference type="ChEBI" id="CHEBI:29035"/>
        <label>2</label>
    </ligand>
</feature>
<feature type="domain" description="Peptidase M20 dimerisation" evidence="3">
    <location>
        <begin position="183"/>
        <end position="282"/>
    </location>
</feature>
<dbReference type="PANTHER" id="PTHR11014">
    <property type="entry name" value="PEPTIDASE M20 FAMILY MEMBER"/>
    <property type="match status" value="1"/>
</dbReference>
<dbReference type="PANTHER" id="PTHR11014:SF169">
    <property type="entry name" value="CLAN MH, FAMILY M20, PEPTIDASE T-LIKE METALLOPEPTIDASE"/>
    <property type="match status" value="1"/>
</dbReference>
<evidence type="ECO:0000313" key="5">
    <source>
        <dbReference type="Proteomes" id="UP000630142"/>
    </source>
</evidence>
<comment type="cofactor">
    <cofactor evidence="2">
        <name>Mn(2+)</name>
        <dbReference type="ChEBI" id="CHEBI:29035"/>
    </cofactor>
    <text evidence="2">The Mn(2+) ion enhances activity.</text>
</comment>
<dbReference type="GO" id="GO:0046872">
    <property type="term" value="F:metal ion binding"/>
    <property type="evidence" value="ECO:0007669"/>
    <property type="project" value="UniProtKB-KW"/>
</dbReference>
<feature type="binding site" evidence="2">
    <location>
        <position position="162"/>
    </location>
    <ligand>
        <name>Mn(2+)</name>
        <dbReference type="ChEBI" id="CHEBI:29035"/>
        <label>2</label>
    </ligand>
</feature>
<dbReference type="PIRSF" id="PIRSF005962">
    <property type="entry name" value="Pept_M20D_amidohydro"/>
    <property type="match status" value="1"/>
</dbReference>
<evidence type="ECO:0000256" key="1">
    <source>
        <dbReference type="ARBA" id="ARBA00022801"/>
    </source>
</evidence>
<reference evidence="4" key="2">
    <citation type="submission" date="2020-09" db="EMBL/GenBank/DDBJ databases">
        <authorList>
            <person name="Sun Q."/>
            <person name="Kim S."/>
        </authorList>
    </citation>
    <scope>NUCLEOTIDE SEQUENCE</scope>
    <source>
        <strain evidence="4">KCTC 42249</strain>
    </source>
</reference>
<comment type="caution">
    <text evidence="4">The sequence shown here is derived from an EMBL/GenBank/DDBJ whole genome shotgun (WGS) entry which is preliminary data.</text>
</comment>
<feature type="binding site" evidence="2">
    <location>
        <position position="103"/>
    </location>
    <ligand>
        <name>Mn(2+)</name>
        <dbReference type="ChEBI" id="CHEBI:29035"/>
        <label>2</label>
    </ligand>
</feature>